<dbReference type="SUPFAM" id="SSF81891">
    <property type="entry name" value="Poly A polymerase C-terminal region-like"/>
    <property type="match status" value="1"/>
</dbReference>
<gene>
    <name evidence="3" type="ORF">DUNSADRAFT_15848</name>
</gene>
<feature type="compositionally biased region" description="Low complexity" evidence="2">
    <location>
        <begin position="141"/>
        <end position="154"/>
    </location>
</feature>
<comment type="caution">
    <text evidence="3">The sequence shown here is derived from an EMBL/GenBank/DDBJ whole genome shotgun (WGS) entry which is preliminary data.</text>
</comment>
<evidence type="ECO:0000256" key="2">
    <source>
        <dbReference type="SAM" id="MobiDB-lite"/>
    </source>
</evidence>
<protein>
    <submittedName>
        <fullName evidence="3">Uncharacterized protein</fullName>
    </submittedName>
</protein>
<sequence>MHGAPGRKDLVPAGQLDKEESRFLLLAALLLPLRNCVVPGPKNKPTPASAAIVRESIKWRTKDADMSVLLHETAQQFLDIHQQVAAMDGSDATVRAQNAPEGLRVQLGMVIRKLKQHWHLGALLAPVLLTPQAAAVGTEEATTAATASVPSSGAGRREGTAAGGDEPAAEEVVRCKEVYGTLKAAANAFGLEECWQWKPLLDGKQVQALLELQKPGPELGKAMGEALNWQLAHPSGSVEECQQHVKEWWRKHKA</sequence>
<feature type="region of interest" description="Disordered" evidence="2">
    <location>
        <begin position="141"/>
        <end position="167"/>
    </location>
</feature>
<proteinExistence type="predicted"/>
<evidence type="ECO:0000313" key="4">
    <source>
        <dbReference type="Proteomes" id="UP000815325"/>
    </source>
</evidence>
<keyword evidence="4" id="KW-1185">Reference proteome</keyword>
<dbReference type="PANTHER" id="PTHR13734">
    <property type="entry name" value="TRNA-NUCLEOTIDYLTRANSFERASE"/>
    <property type="match status" value="1"/>
</dbReference>
<organism evidence="3 4">
    <name type="scientific">Dunaliella salina</name>
    <name type="common">Green alga</name>
    <name type="synonym">Protococcus salinus</name>
    <dbReference type="NCBI Taxonomy" id="3046"/>
    <lineage>
        <taxon>Eukaryota</taxon>
        <taxon>Viridiplantae</taxon>
        <taxon>Chlorophyta</taxon>
        <taxon>core chlorophytes</taxon>
        <taxon>Chlorophyceae</taxon>
        <taxon>CS clade</taxon>
        <taxon>Chlamydomonadales</taxon>
        <taxon>Dunaliellaceae</taxon>
        <taxon>Dunaliella</taxon>
    </lineage>
</organism>
<evidence type="ECO:0000256" key="1">
    <source>
        <dbReference type="ARBA" id="ARBA00022884"/>
    </source>
</evidence>
<accession>A0ABQ7G4T7</accession>
<name>A0ABQ7G4T7_DUNSA</name>
<reference evidence="3" key="1">
    <citation type="submission" date="2017-08" db="EMBL/GenBank/DDBJ databases">
        <authorList>
            <person name="Polle J.E."/>
            <person name="Barry K."/>
            <person name="Cushman J."/>
            <person name="Schmutz J."/>
            <person name="Tran D."/>
            <person name="Hathwaick L.T."/>
            <person name="Yim W.C."/>
            <person name="Jenkins J."/>
            <person name="Mckie-Krisberg Z.M."/>
            <person name="Prochnik S."/>
            <person name="Lindquist E."/>
            <person name="Dockter R.B."/>
            <person name="Adam C."/>
            <person name="Molina H."/>
            <person name="Bunkerborg J."/>
            <person name="Jin E."/>
            <person name="Buchheim M."/>
            <person name="Magnuson J."/>
        </authorList>
    </citation>
    <scope>NUCLEOTIDE SEQUENCE</scope>
    <source>
        <strain evidence="3">CCAP 19/18</strain>
    </source>
</reference>
<dbReference type="Proteomes" id="UP000815325">
    <property type="component" value="Unassembled WGS sequence"/>
</dbReference>
<dbReference type="EMBL" id="MU070136">
    <property type="protein sequence ID" value="KAF5829609.1"/>
    <property type="molecule type" value="Genomic_DNA"/>
</dbReference>
<dbReference type="PANTHER" id="PTHR13734:SF5">
    <property type="entry name" value="CCA TRNA NUCLEOTIDYLTRANSFERASE, MITOCHONDRIAL"/>
    <property type="match status" value="1"/>
</dbReference>
<keyword evidence="1" id="KW-0694">RNA-binding</keyword>
<evidence type="ECO:0000313" key="3">
    <source>
        <dbReference type="EMBL" id="KAF5829609.1"/>
    </source>
</evidence>